<evidence type="ECO:0000313" key="2">
    <source>
        <dbReference type="Proteomes" id="UP000321570"/>
    </source>
</evidence>
<name>A0A564XVD2_HYMDI</name>
<gene>
    <name evidence="1" type="ORF">WMSIL1_LOCUS252</name>
</gene>
<keyword evidence="2" id="KW-1185">Reference proteome</keyword>
<dbReference type="EMBL" id="CABIJS010000008">
    <property type="protein sequence ID" value="VUZ38846.1"/>
    <property type="molecule type" value="Genomic_DNA"/>
</dbReference>
<dbReference type="AlphaFoldDB" id="A0A564XVD2"/>
<evidence type="ECO:0000313" key="1">
    <source>
        <dbReference type="EMBL" id="VUZ38846.1"/>
    </source>
</evidence>
<reference evidence="1 2" key="1">
    <citation type="submission" date="2019-07" db="EMBL/GenBank/DDBJ databases">
        <authorList>
            <person name="Jastrzebski P J."/>
            <person name="Paukszto L."/>
            <person name="Jastrzebski P J."/>
        </authorList>
    </citation>
    <scope>NUCLEOTIDE SEQUENCE [LARGE SCALE GENOMIC DNA]</scope>
    <source>
        <strain evidence="1 2">WMS-il1</strain>
    </source>
</reference>
<protein>
    <submittedName>
        <fullName evidence="1">Uncharacterized protein</fullName>
    </submittedName>
</protein>
<proteinExistence type="predicted"/>
<dbReference type="Proteomes" id="UP000321570">
    <property type="component" value="Unassembled WGS sequence"/>
</dbReference>
<organism evidence="1 2">
    <name type="scientific">Hymenolepis diminuta</name>
    <name type="common">Rat tapeworm</name>
    <dbReference type="NCBI Taxonomy" id="6216"/>
    <lineage>
        <taxon>Eukaryota</taxon>
        <taxon>Metazoa</taxon>
        <taxon>Spiralia</taxon>
        <taxon>Lophotrochozoa</taxon>
        <taxon>Platyhelminthes</taxon>
        <taxon>Cestoda</taxon>
        <taxon>Eucestoda</taxon>
        <taxon>Cyclophyllidea</taxon>
        <taxon>Hymenolepididae</taxon>
        <taxon>Hymenolepis</taxon>
    </lineage>
</organism>
<accession>A0A564XVD2</accession>
<sequence length="477" mass="55723">MKRCARLALLREREDDGLMRPAEQKLLVHAIYNEPAFPRIILHPYYYEISKHQPRLEQEFGNARATPYHHCYPTLYKLIWPENEDANELLSLTELTLFLRDLYRAVENHTAFRMAVAWATPFFLTYATEYWLGSSENKYPLREEMLGLQTVYLGVSDAVFKTLSDLLETLVQRSHLTDHILLDNLLRALNNPEELHDECQDQDNEGVISINCFWAKILTVFEEALKTECAPIIFSQILKTIRSVKIMPIFYPSRNVNQQDLSDMYSQTPKVTRFPTKSLKYLLNYFETMYRTCDELDKPPIKRIKEKVIELNKTLEESGREFFCEGDLLGLKNEIVLLTNLTTPDIRPYILNGITLYLFNVACGQGNSSMNTRLMNKETKLPSVSSEIFSDLIVKKTPPTYVEYYSEMMKFEFNMFRKARNRDYPESRAEGVHSYHVAFHVLGQFIQNDIKTTESLRKLIFLIQRLLLPRIEVSGSE</sequence>